<evidence type="ECO:0000256" key="17">
    <source>
        <dbReference type="HAMAP-Rule" id="MF_02089"/>
    </source>
</evidence>
<feature type="binding site" evidence="17">
    <location>
        <position position="44"/>
    </location>
    <ligand>
        <name>[4Fe-4S] cluster</name>
        <dbReference type="ChEBI" id="CHEBI:49883"/>
    </ligand>
</feature>
<gene>
    <name evidence="17" type="primary">queH</name>
    <name evidence="18" type="ORF">SAMN02910343_00072</name>
</gene>
<dbReference type="RefSeq" id="WP_091362645.1">
    <property type="nucleotide sequence ID" value="NZ_CAUWGZ010000004.1"/>
</dbReference>
<keyword evidence="12 17" id="KW-0411">Iron-sulfur</keyword>
<dbReference type="OrthoDB" id="9801033at2"/>
<feature type="binding site" evidence="17">
    <location>
        <position position="45"/>
    </location>
    <ligand>
        <name>[4Fe-4S] cluster</name>
        <dbReference type="ChEBI" id="CHEBI:49883"/>
    </ligand>
</feature>
<dbReference type="GeneID" id="87755128"/>
<keyword evidence="13 17" id="KW-1015">Disulfide bond</keyword>
<evidence type="ECO:0000256" key="15">
    <source>
        <dbReference type="ARBA" id="ARBA00031446"/>
    </source>
</evidence>
<evidence type="ECO:0000256" key="1">
    <source>
        <dbReference type="ARBA" id="ARBA00002268"/>
    </source>
</evidence>
<keyword evidence="19" id="KW-1185">Reference proteome</keyword>
<evidence type="ECO:0000313" key="18">
    <source>
        <dbReference type="EMBL" id="SDA37252.1"/>
    </source>
</evidence>
<dbReference type="PANTHER" id="PTHR36701:SF1">
    <property type="entry name" value="EPOXYQUEUOSINE REDUCTASE QUEH"/>
    <property type="match status" value="1"/>
</dbReference>
<dbReference type="InterPro" id="IPR003828">
    <property type="entry name" value="QueH"/>
</dbReference>
<evidence type="ECO:0000256" key="5">
    <source>
        <dbReference type="ARBA" id="ARBA00016895"/>
    </source>
</evidence>
<evidence type="ECO:0000256" key="12">
    <source>
        <dbReference type="ARBA" id="ARBA00023014"/>
    </source>
</evidence>
<keyword evidence="7 17" id="KW-0819">tRNA processing</keyword>
<proteinExistence type="inferred from homology"/>
<comment type="catalytic activity">
    <reaction evidence="16 17">
        <text>epoxyqueuosine(34) in tRNA + AH2 = queuosine(34) in tRNA + A + H2O</text>
        <dbReference type="Rhea" id="RHEA:32159"/>
        <dbReference type="Rhea" id="RHEA-COMP:18571"/>
        <dbReference type="Rhea" id="RHEA-COMP:18582"/>
        <dbReference type="ChEBI" id="CHEBI:13193"/>
        <dbReference type="ChEBI" id="CHEBI:15377"/>
        <dbReference type="ChEBI" id="CHEBI:17499"/>
        <dbReference type="ChEBI" id="CHEBI:194431"/>
        <dbReference type="ChEBI" id="CHEBI:194443"/>
        <dbReference type="EC" id="1.17.99.6"/>
    </reaction>
</comment>
<evidence type="ECO:0000256" key="7">
    <source>
        <dbReference type="ARBA" id="ARBA00022694"/>
    </source>
</evidence>
<comment type="function">
    <text evidence="1 17">Catalyzes the conversion of epoxyqueuosine (oQ) to queuosine (Q), which is a hypermodified base found in the wobble positions of tRNA(Asp), tRNA(Asn), tRNA(His) and tRNA(Tyr).</text>
</comment>
<name>A0A1G5UUF0_9FIRM</name>
<dbReference type="GO" id="GO:0051539">
    <property type="term" value="F:4 iron, 4 sulfur cluster binding"/>
    <property type="evidence" value="ECO:0007669"/>
    <property type="project" value="UniProtKB-UniRule"/>
</dbReference>
<accession>A0A1G5UUF0</accession>
<evidence type="ECO:0000256" key="9">
    <source>
        <dbReference type="ARBA" id="ARBA00022785"/>
    </source>
</evidence>
<dbReference type="AlphaFoldDB" id="A0A1G5UUF0"/>
<keyword evidence="9 17" id="KW-0671">Queuosine biosynthesis</keyword>
<keyword evidence="8 17" id="KW-0479">Metal-binding</keyword>
<keyword evidence="10 17" id="KW-0560">Oxidoreductase</keyword>
<organism evidence="18 19">
    <name type="scientific">Allisonella histaminiformans</name>
    <dbReference type="NCBI Taxonomy" id="209880"/>
    <lineage>
        <taxon>Bacteria</taxon>
        <taxon>Bacillati</taxon>
        <taxon>Bacillota</taxon>
        <taxon>Negativicutes</taxon>
        <taxon>Veillonellales</taxon>
        <taxon>Veillonellaceae</taxon>
        <taxon>Allisonella</taxon>
    </lineage>
</organism>
<evidence type="ECO:0000256" key="8">
    <source>
        <dbReference type="ARBA" id="ARBA00022723"/>
    </source>
</evidence>
<evidence type="ECO:0000256" key="2">
    <source>
        <dbReference type="ARBA" id="ARBA00004691"/>
    </source>
</evidence>
<evidence type="ECO:0000256" key="6">
    <source>
        <dbReference type="ARBA" id="ARBA00022485"/>
    </source>
</evidence>
<evidence type="ECO:0000313" key="19">
    <source>
        <dbReference type="Proteomes" id="UP000199689"/>
    </source>
</evidence>
<dbReference type="UniPathway" id="UPA00392"/>
<feature type="disulfide bond" description="Redox-active" evidence="17">
    <location>
        <begin position="210"/>
        <end position="212"/>
    </location>
</feature>
<sequence>MIDFHEVLAHMNTNQRINYDKVFQQMEKSWQQEGVRPRILLHSCCGPCSSAVLERLVKTADVTVYYMNPNIHPEAEYRRREYVQQKLIHKFNAARGTDVHFLAAPYDPSSYFEAVKGQENEPEGGARCRSCFHLRMLATARKMKELGFDYFATTLTVSSYKNSQVINAVGMDIEEETRIAYLPSDFKKHNGYLRSTELSDEFELYRQHYCGCIFGARDQGIDLTPVNEEARQFMETHDASRDFPELRKPDEL</sequence>
<feature type="binding site" evidence="17">
    <location>
        <position position="128"/>
    </location>
    <ligand>
        <name>[4Fe-4S] cluster</name>
        <dbReference type="ChEBI" id="CHEBI:49883"/>
    </ligand>
</feature>
<dbReference type="GO" id="GO:0046872">
    <property type="term" value="F:metal ion binding"/>
    <property type="evidence" value="ECO:0007669"/>
    <property type="project" value="UniProtKB-KW"/>
</dbReference>
<dbReference type="Pfam" id="PF02677">
    <property type="entry name" value="QueH"/>
    <property type="match status" value="1"/>
</dbReference>
<dbReference type="EMBL" id="FMXA01000003">
    <property type="protein sequence ID" value="SDA37252.1"/>
    <property type="molecule type" value="Genomic_DNA"/>
</dbReference>
<dbReference type="PANTHER" id="PTHR36701">
    <property type="entry name" value="EPOXYQUEUOSINE REDUCTASE QUEH"/>
    <property type="match status" value="1"/>
</dbReference>
<evidence type="ECO:0000256" key="11">
    <source>
        <dbReference type="ARBA" id="ARBA00023004"/>
    </source>
</evidence>
<keyword evidence="11 17" id="KW-0408">Iron</keyword>
<reference evidence="18 19" key="1">
    <citation type="submission" date="2016-10" db="EMBL/GenBank/DDBJ databases">
        <authorList>
            <person name="de Groot N.N."/>
        </authorList>
    </citation>
    <scope>NUCLEOTIDE SEQUENCE [LARGE SCALE GENOMIC DNA]</scope>
    <source>
        <strain evidence="18 19">DSM 15230</strain>
    </source>
</reference>
<dbReference type="EC" id="1.17.99.6" evidence="4 17"/>
<comment type="similarity">
    <text evidence="3 17">Belongs to the QueH family.</text>
</comment>
<evidence type="ECO:0000256" key="16">
    <source>
        <dbReference type="ARBA" id="ARBA00047415"/>
    </source>
</evidence>
<evidence type="ECO:0000256" key="13">
    <source>
        <dbReference type="ARBA" id="ARBA00023157"/>
    </source>
</evidence>
<dbReference type="STRING" id="209880.SAMN02910343_00072"/>
<dbReference type="Proteomes" id="UP000199689">
    <property type="component" value="Unassembled WGS sequence"/>
</dbReference>
<comment type="pathway">
    <text evidence="2 17">tRNA modification; tRNA-queuosine biosynthesis.</text>
</comment>
<dbReference type="GO" id="GO:0008616">
    <property type="term" value="P:tRNA queuosine(34) biosynthetic process"/>
    <property type="evidence" value="ECO:0007669"/>
    <property type="project" value="UniProtKB-UniRule"/>
</dbReference>
<evidence type="ECO:0000256" key="14">
    <source>
        <dbReference type="ARBA" id="ARBA00023284"/>
    </source>
</evidence>
<evidence type="ECO:0000256" key="4">
    <source>
        <dbReference type="ARBA" id="ARBA00012622"/>
    </source>
</evidence>
<protein>
    <recommendedName>
        <fullName evidence="5 17">Epoxyqueuosine reductase QueH</fullName>
        <ecNumber evidence="4 17">1.17.99.6</ecNumber>
    </recommendedName>
    <alternativeName>
        <fullName evidence="15 17">Queuosine biosynthesis protein QueH</fullName>
    </alternativeName>
</protein>
<feature type="binding site" evidence="17">
    <location>
        <position position="131"/>
    </location>
    <ligand>
        <name>[4Fe-4S] cluster</name>
        <dbReference type="ChEBI" id="CHEBI:49883"/>
    </ligand>
</feature>
<keyword evidence="6 17" id="KW-0004">4Fe-4S</keyword>
<keyword evidence="14 17" id="KW-0676">Redox-active center</keyword>
<evidence type="ECO:0000256" key="10">
    <source>
        <dbReference type="ARBA" id="ARBA00023002"/>
    </source>
</evidence>
<evidence type="ECO:0000256" key="3">
    <source>
        <dbReference type="ARBA" id="ARBA00008207"/>
    </source>
</evidence>
<dbReference type="GO" id="GO:0052693">
    <property type="term" value="F:epoxyqueuosine reductase activity"/>
    <property type="evidence" value="ECO:0007669"/>
    <property type="project" value="UniProtKB-UniRule"/>
</dbReference>
<dbReference type="HAMAP" id="MF_02089">
    <property type="entry name" value="QueH"/>
    <property type="match status" value="1"/>
</dbReference>